<keyword evidence="1" id="KW-1133">Transmembrane helix</keyword>
<keyword evidence="4" id="KW-1185">Reference proteome</keyword>
<accession>A0ABU8YS71</accession>
<evidence type="ECO:0000313" key="3">
    <source>
        <dbReference type="EMBL" id="MEK0187279.1"/>
    </source>
</evidence>
<comment type="caution">
    <text evidence="3">The sequence shown here is derived from an EMBL/GenBank/DDBJ whole genome shotgun (WGS) entry which is preliminary data.</text>
</comment>
<dbReference type="RefSeq" id="WP_340523788.1">
    <property type="nucleotide sequence ID" value="NZ_JBBLXS010000330.1"/>
</dbReference>
<dbReference type="InterPro" id="IPR007890">
    <property type="entry name" value="CHASE2"/>
</dbReference>
<dbReference type="InterPro" id="IPR024983">
    <property type="entry name" value="CHAT_dom"/>
</dbReference>
<dbReference type="SMART" id="SM01080">
    <property type="entry name" value="CHASE2"/>
    <property type="match status" value="1"/>
</dbReference>
<dbReference type="EMBL" id="JBBLXS010000330">
    <property type="protein sequence ID" value="MEK0187279.1"/>
    <property type="molecule type" value="Genomic_DNA"/>
</dbReference>
<keyword evidence="1" id="KW-0472">Membrane</keyword>
<dbReference type="Pfam" id="PF12770">
    <property type="entry name" value="CHAT"/>
    <property type="match status" value="1"/>
</dbReference>
<evidence type="ECO:0000256" key="1">
    <source>
        <dbReference type="SAM" id="Phobius"/>
    </source>
</evidence>
<name>A0ABU8YS71_9CYAN</name>
<sequence length="787" mass="89808">MSKVIILEIRDADNEQRYPVTLRICDSINYQNFQSTVSGKFPPAKDLTESYDNLRRNRMDRGLGSYRKLEKLKKAQVTNVSVQELANSVEISVNNWLNSPDTNFREIRDLLLQVLSAHKDDVRVIIQTDNISLWSFPWHLWKIFQDFEVEPTFGLLTTNIQPQFKQTNSNNKIRILVVLGNSTDIDVYADFLLFQESITHNGAEITPLIATSNRDLNDKLWEQNWDILFFAGHSSSGNDYSYGQLKLSETETIAIKDLKYGLENAIKHGLKLAIFNSCDGMGLVKELASLEIPAIIAMRERVPDEVAQKFLEHFLNAFAREKKSLRDSVMQARKKLHAMDIEYPCASWLPMIYEHLGVEPPTWDELLRGNEEERQRVSIWGNLQTVLVASVLVTGAVMGVRWMGLLQTLELQSYDKMLQIRPTERKENRILLIDVTEADLDLPEQRDKKGSLSELALNLTLEQLEKHQPKVIGLGIYYDFPINPKLPSLMAKIKNQKNLIAYCKSPDRSRGNLGNKAPLNIPETEYKERIGFSDFSLDSDGTLRRHIITLKPDPATICNAEYAFSYQLAFRYLALTNGISPKYNKGQLQLGKANLKRLREHMGGYHKLDDRSYEILLNYRAYRSPSEVISRVPLAQVLKGQLKPDDVKDKIVLIGTTAESVRAYNSTPYSTYQENYQKLPDVIIQAQMVSQLISAALDGRPLIWWWDFWVDGLWIWGWAVVGGAIAWRCQSKQYLIIVTGTSIAILYGVCWIFFTQSGWVPLIPSGLALVGTSFAVLVYNRSQKTAN</sequence>
<evidence type="ECO:0000259" key="2">
    <source>
        <dbReference type="SMART" id="SM01080"/>
    </source>
</evidence>
<dbReference type="Proteomes" id="UP001384579">
    <property type="component" value="Unassembled WGS sequence"/>
</dbReference>
<protein>
    <submittedName>
        <fullName evidence="3">CHASE2 domain-containing protein</fullName>
    </submittedName>
</protein>
<proteinExistence type="predicted"/>
<gene>
    <name evidence="3" type="ORF">WMG39_20845</name>
</gene>
<dbReference type="Pfam" id="PF05226">
    <property type="entry name" value="CHASE2"/>
    <property type="match status" value="1"/>
</dbReference>
<keyword evidence="1" id="KW-0812">Transmembrane</keyword>
<reference evidence="3 4" key="1">
    <citation type="journal article" date="2020" name="Harmful Algae">
        <title>Molecular and morphological characterization of a novel dihydroanatoxin-a producing Microcoleus species (cyanobacteria) from the Russian River, California, USA.</title>
        <authorList>
            <person name="Conklin K.Y."/>
            <person name="Stancheva R."/>
            <person name="Otten T.G."/>
            <person name="Fadness R."/>
            <person name="Boyer G.L."/>
            <person name="Read B."/>
            <person name="Zhang X."/>
            <person name="Sheath R.G."/>
        </authorList>
    </citation>
    <scope>NUCLEOTIDE SEQUENCE [LARGE SCALE GENOMIC DNA]</scope>
    <source>
        <strain evidence="3 4">PTRS2</strain>
    </source>
</reference>
<feature type="domain" description="CHASE2" evidence="2">
    <location>
        <begin position="406"/>
        <end position="725"/>
    </location>
</feature>
<feature type="transmembrane region" description="Helical" evidence="1">
    <location>
        <begin position="703"/>
        <end position="727"/>
    </location>
</feature>
<organism evidence="3 4">
    <name type="scientific">Microcoleus anatoxicus PTRS2</name>
    <dbReference type="NCBI Taxonomy" id="2705321"/>
    <lineage>
        <taxon>Bacteria</taxon>
        <taxon>Bacillati</taxon>
        <taxon>Cyanobacteriota</taxon>
        <taxon>Cyanophyceae</taxon>
        <taxon>Oscillatoriophycideae</taxon>
        <taxon>Oscillatoriales</taxon>
        <taxon>Microcoleaceae</taxon>
        <taxon>Microcoleus</taxon>
        <taxon>Microcoleus anatoxicus</taxon>
    </lineage>
</organism>
<feature type="transmembrane region" description="Helical" evidence="1">
    <location>
        <begin position="734"/>
        <end position="754"/>
    </location>
</feature>
<evidence type="ECO:0000313" key="4">
    <source>
        <dbReference type="Proteomes" id="UP001384579"/>
    </source>
</evidence>
<feature type="transmembrane region" description="Helical" evidence="1">
    <location>
        <begin position="760"/>
        <end position="779"/>
    </location>
</feature>